<dbReference type="EMBL" id="JWZX01003248">
    <property type="protein sequence ID" value="KOO22818.1"/>
    <property type="molecule type" value="Genomic_DNA"/>
</dbReference>
<dbReference type="AlphaFoldDB" id="A0A0M0J9A7"/>
<sequence>MMRVDLKRDQFCFERADEALQLGEKVLAHISAAAAGANAISEAEVWRELLASAPGRSVAGSALVPRTPDLSSMRLDASERTASTLELALAAEALRGLLRVSICDENDLRLVRRVVAESRHFFTSLRRAADDRGVQPSELWRALELWGS</sequence>
<protein>
    <submittedName>
        <fullName evidence="1">Uncharacterized protein</fullName>
    </submittedName>
</protein>
<gene>
    <name evidence="1" type="ORF">Ctob_009225</name>
</gene>
<comment type="caution">
    <text evidence="1">The sequence shown here is derived from an EMBL/GenBank/DDBJ whole genome shotgun (WGS) entry which is preliminary data.</text>
</comment>
<keyword evidence="2" id="KW-1185">Reference proteome</keyword>
<evidence type="ECO:0000313" key="1">
    <source>
        <dbReference type="EMBL" id="KOO22818.1"/>
    </source>
</evidence>
<accession>A0A0M0J9A7</accession>
<evidence type="ECO:0000313" key="2">
    <source>
        <dbReference type="Proteomes" id="UP000037460"/>
    </source>
</evidence>
<organism evidence="1 2">
    <name type="scientific">Chrysochromulina tobinii</name>
    <dbReference type="NCBI Taxonomy" id="1460289"/>
    <lineage>
        <taxon>Eukaryota</taxon>
        <taxon>Haptista</taxon>
        <taxon>Haptophyta</taxon>
        <taxon>Prymnesiophyceae</taxon>
        <taxon>Prymnesiales</taxon>
        <taxon>Chrysochromulinaceae</taxon>
        <taxon>Chrysochromulina</taxon>
    </lineage>
</organism>
<name>A0A0M0J9A7_9EUKA</name>
<dbReference type="Proteomes" id="UP000037460">
    <property type="component" value="Unassembled WGS sequence"/>
</dbReference>
<proteinExistence type="predicted"/>
<reference evidence="2" key="1">
    <citation type="journal article" date="2015" name="PLoS Genet.">
        <title>Genome Sequence and Transcriptome Analyses of Chrysochromulina tobin: Metabolic Tools for Enhanced Algal Fitness in the Prominent Order Prymnesiales (Haptophyceae).</title>
        <authorList>
            <person name="Hovde B.T."/>
            <person name="Deodato C.R."/>
            <person name="Hunsperger H.M."/>
            <person name="Ryken S.A."/>
            <person name="Yost W."/>
            <person name="Jha R.K."/>
            <person name="Patterson J."/>
            <person name="Monnat R.J. Jr."/>
            <person name="Barlow S.B."/>
            <person name="Starkenburg S.R."/>
            <person name="Cattolico R.A."/>
        </authorList>
    </citation>
    <scope>NUCLEOTIDE SEQUENCE</scope>
    <source>
        <strain evidence="2">CCMP291</strain>
    </source>
</reference>